<sequence length="704" mass="82489">MLSDRRYCEKICIPTDECASEFCGGLCSSNGEARDFYCRKECPSGCNKKCKDSDADMSAWRSNCVTLAARKPVCGTVCGKNKAELLHNCYVFCTTMDLIKNPLQVVNSSDRSTDLSGIFAEYILGKRFFSWDEFEKSLAEFQKLSYTHYVHNCSKTIQDDRFKYAYVGFKCTFGVNRTRPGLKLKNKSSKCCNCSSSFRVISRYSEYIIASHSMVHNHPCGRVYMQNDPWYRRLTAEEKENIEPLLQQSHSSDEIIMHVKEKYNKDITRIDVKNMKAAVNKGISSRRDIFEFLKSRGKLMEYYSDGPIRNSLTRICFATYEQMELYKQFPEVVGIDSTYNTNKGKYSLFQLLVMDNFGRGRPVLFAWTRKEFKRDVVWILDCFRQIMEDTSKTESFIMDCAQAEIAAVKLTHRQAHIVLCSFHVCRALCWKTRNPIVKNYLCRLVQCKRRSEVISRLDANVSQYLQRRWMHRRELWAACFRDNVLTFGNDTNNRVESSHKRMKRFLQRSDSLHKSMLKVYKWHKRSFSIIQQEANIAQSRCFTYPRSQRLIPIIRLLTPYAARKVIREYQWRRWAIVEFESFDYVFFKENGNTVQVDLSACTCTCFTFQTCRYPCRHLLLVHFRKPYFTVNHVMHNCKQWTWSRNLFASQSTSAVIPRNQSDIYDTKKKIIIAGMNRINDKFGEVFANTYADGVIAGINRVLNM</sequence>
<evidence type="ECO:0000259" key="2">
    <source>
        <dbReference type="PROSITE" id="PS50966"/>
    </source>
</evidence>
<dbReference type="Pfam" id="PF04434">
    <property type="entry name" value="SWIM"/>
    <property type="match status" value="1"/>
</dbReference>
<dbReference type="PROSITE" id="PS50966">
    <property type="entry name" value="ZF_SWIM"/>
    <property type="match status" value="1"/>
</dbReference>
<dbReference type="InterPro" id="IPR048324">
    <property type="entry name" value="ZSWIM1-3_RNaseH-like"/>
</dbReference>
<keyword evidence="3" id="KW-1185">Reference proteome</keyword>
<dbReference type="Pfam" id="PF21056">
    <property type="entry name" value="ZSWIM1-3_RNaseH-like"/>
    <property type="match status" value="1"/>
</dbReference>
<evidence type="ECO:0000256" key="1">
    <source>
        <dbReference type="PROSITE-ProRule" id="PRU00325"/>
    </source>
</evidence>
<feature type="domain" description="SWIM-type" evidence="2">
    <location>
        <begin position="592"/>
        <end position="626"/>
    </location>
</feature>
<dbReference type="AlphaFoldDB" id="A0AA85KK88"/>
<dbReference type="Proteomes" id="UP000050795">
    <property type="component" value="Unassembled WGS sequence"/>
</dbReference>
<dbReference type="InterPro" id="IPR007527">
    <property type="entry name" value="Znf_SWIM"/>
</dbReference>
<organism evidence="3 4">
    <name type="scientific">Trichobilharzia regenti</name>
    <name type="common">Nasal bird schistosome</name>
    <dbReference type="NCBI Taxonomy" id="157069"/>
    <lineage>
        <taxon>Eukaryota</taxon>
        <taxon>Metazoa</taxon>
        <taxon>Spiralia</taxon>
        <taxon>Lophotrochozoa</taxon>
        <taxon>Platyhelminthes</taxon>
        <taxon>Trematoda</taxon>
        <taxon>Digenea</taxon>
        <taxon>Strigeidida</taxon>
        <taxon>Schistosomatoidea</taxon>
        <taxon>Schistosomatidae</taxon>
        <taxon>Trichobilharzia</taxon>
    </lineage>
</organism>
<dbReference type="PANTHER" id="PTHR31569:SF4">
    <property type="entry name" value="SWIM-TYPE DOMAIN-CONTAINING PROTEIN"/>
    <property type="match status" value="1"/>
</dbReference>
<reference evidence="4" key="2">
    <citation type="submission" date="2023-11" db="UniProtKB">
        <authorList>
            <consortium name="WormBaseParasite"/>
        </authorList>
    </citation>
    <scope>IDENTIFICATION</scope>
</reference>
<dbReference type="WBParaSite" id="TREG1_96490.1">
    <property type="protein sequence ID" value="TREG1_96490.1"/>
    <property type="gene ID" value="TREG1_96490"/>
</dbReference>
<proteinExistence type="predicted"/>
<accession>A0AA85KK88</accession>
<name>A0AA85KK88_TRIRE</name>
<keyword evidence="1" id="KW-0479">Metal-binding</keyword>
<dbReference type="PANTHER" id="PTHR31569">
    <property type="entry name" value="SWIM-TYPE DOMAIN-CONTAINING PROTEIN"/>
    <property type="match status" value="1"/>
</dbReference>
<evidence type="ECO:0000313" key="4">
    <source>
        <dbReference type="WBParaSite" id="TREG1_96490.1"/>
    </source>
</evidence>
<keyword evidence="1" id="KW-0862">Zinc</keyword>
<dbReference type="GO" id="GO:0008270">
    <property type="term" value="F:zinc ion binding"/>
    <property type="evidence" value="ECO:0007669"/>
    <property type="project" value="UniProtKB-KW"/>
</dbReference>
<dbReference type="InterPro" id="IPR052579">
    <property type="entry name" value="Zinc_finger_SWIM"/>
</dbReference>
<reference evidence="3" key="1">
    <citation type="submission" date="2022-06" db="EMBL/GenBank/DDBJ databases">
        <authorList>
            <person name="Berger JAMES D."/>
            <person name="Berger JAMES D."/>
        </authorList>
    </citation>
    <scope>NUCLEOTIDE SEQUENCE [LARGE SCALE GENOMIC DNA]</scope>
</reference>
<evidence type="ECO:0000313" key="3">
    <source>
        <dbReference type="Proteomes" id="UP000050795"/>
    </source>
</evidence>
<keyword evidence="1" id="KW-0863">Zinc-finger</keyword>
<protein>
    <recommendedName>
        <fullName evidence="2">SWIM-type domain-containing protein</fullName>
    </recommendedName>
</protein>